<gene>
    <name evidence="1" type="ORF">CLV99_2126</name>
</gene>
<protein>
    <recommendedName>
        <fullName evidence="3">Lauroyl/myristoyl acyltransferase</fullName>
    </recommendedName>
</protein>
<sequence>MDPQHHYWAELQRIQTNLESDNIKWDIDTISTFTFMSANLSHFLPMLKLNTQKKIFSRARTQQWLNAMDVTLFAGTYPWRIQGWNDFRKRLIVQPGIIASFHFGAYQLICYLMVKAKIPFALLVAATVKDDWTTRNAVLLEALEEARAEGRFVLLDANSPAALRQLYSLPKQGFQILIFADGLETVVGKDSPSLESISFLGQNIAVGRGVAQLAHTLQLPIYPMIAHRKNKSVQLETLPTMFSIANTDRRIFATAVLNKLFGWFATFVIRSPEQWTLWSHIHVLRGDEKLALGVWYTQESDSFKDSAKYGIFKMGDYCYVLRKKDMKCFSISKAEFETLAQQWYTDHTVIR</sequence>
<dbReference type="AlphaFoldDB" id="A0A4V3DDU6"/>
<name>A0A4V3DDU6_9SPHI</name>
<organism evidence="1 2">
    <name type="scientific">Sphingobacterium yanglingense</name>
    <dbReference type="NCBI Taxonomy" id="1437280"/>
    <lineage>
        <taxon>Bacteria</taxon>
        <taxon>Pseudomonadati</taxon>
        <taxon>Bacteroidota</taxon>
        <taxon>Sphingobacteriia</taxon>
        <taxon>Sphingobacteriales</taxon>
        <taxon>Sphingobacteriaceae</taxon>
        <taxon>Sphingobacterium</taxon>
    </lineage>
</organism>
<accession>A0A4V3DDU6</accession>
<reference evidence="1 2" key="1">
    <citation type="submission" date="2019-03" db="EMBL/GenBank/DDBJ databases">
        <title>Genomic Encyclopedia of Archaeal and Bacterial Type Strains, Phase II (KMG-II): from individual species to whole genera.</title>
        <authorList>
            <person name="Goeker M."/>
        </authorList>
    </citation>
    <scope>NUCLEOTIDE SEQUENCE [LARGE SCALE GENOMIC DNA]</scope>
    <source>
        <strain evidence="1 2">DSM 28353</strain>
    </source>
</reference>
<dbReference type="OrthoDB" id="1373292at2"/>
<dbReference type="RefSeq" id="WP_133584397.1">
    <property type="nucleotide sequence ID" value="NZ_SNYV01000013.1"/>
</dbReference>
<evidence type="ECO:0000313" key="2">
    <source>
        <dbReference type="Proteomes" id="UP000295292"/>
    </source>
</evidence>
<keyword evidence="2" id="KW-1185">Reference proteome</keyword>
<evidence type="ECO:0000313" key="1">
    <source>
        <dbReference type="EMBL" id="TDQ78148.1"/>
    </source>
</evidence>
<evidence type="ECO:0008006" key="3">
    <source>
        <dbReference type="Google" id="ProtNLM"/>
    </source>
</evidence>
<dbReference type="EMBL" id="SNYV01000013">
    <property type="protein sequence ID" value="TDQ78148.1"/>
    <property type="molecule type" value="Genomic_DNA"/>
</dbReference>
<dbReference type="Proteomes" id="UP000295292">
    <property type="component" value="Unassembled WGS sequence"/>
</dbReference>
<proteinExistence type="predicted"/>
<comment type="caution">
    <text evidence="1">The sequence shown here is derived from an EMBL/GenBank/DDBJ whole genome shotgun (WGS) entry which is preliminary data.</text>
</comment>